<sequence>MKLLLTCLSLILPTPMSINGQRPNFILFMADDLGYGDISCFGNKTLATPNIDQLASQGVRLTHTVAASAICTPSRSAFLTGRLPIRYGLVGNEIPVITHVASKIGLPQSELTFAKILQQNGYATSVIGKWHQGLDCNWHGDKCHHPHTHGFHHFYGTPLTNQLEYGDEDEEVYTALLIYPNLFTYFKSVAFVSFLTAVVVWRLGYRLTSFAIASIGIGIPAYFYFTIVMNKPLNSMIMRNDQVTEQPIILKTFTKRMVRESLEYIHEQSKEKNHFYFSSASLTFTLL</sequence>
<evidence type="ECO:0000256" key="2">
    <source>
        <dbReference type="ARBA" id="ARBA00008779"/>
    </source>
</evidence>
<dbReference type="OMA" id="PMSINGQ"/>
<comment type="cofactor">
    <cofactor evidence="1">
        <name>Ca(2+)</name>
        <dbReference type="ChEBI" id="CHEBI:29108"/>
    </cofactor>
</comment>
<feature type="transmembrane region" description="Helical" evidence="6">
    <location>
        <begin position="182"/>
        <end position="203"/>
    </location>
</feature>
<dbReference type="PANTHER" id="PTHR42693">
    <property type="entry name" value="ARYLSULFATASE FAMILY MEMBER"/>
    <property type="match status" value="1"/>
</dbReference>
<dbReference type="GO" id="GO:0046872">
    <property type="term" value="F:metal ion binding"/>
    <property type="evidence" value="ECO:0007669"/>
    <property type="project" value="UniProtKB-KW"/>
</dbReference>
<evidence type="ECO:0000313" key="9">
    <source>
        <dbReference type="EnsemblMetazoa" id="SMAR008981-PA"/>
    </source>
</evidence>
<dbReference type="PhylomeDB" id="T1J5S5"/>
<keyword evidence="4" id="KW-0378">Hydrolase</keyword>
<keyword evidence="6" id="KW-0812">Transmembrane</keyword>
<dbReference type="Pfam" id="PF00884">
    <property type="entry name" value="Sulfatase"/>
    <property type="match status" value="1"/>
</dbReference>
<dbReference type="EnsemblMetazoa" id="SMAR008981-RA">
    <property type="protein sequence ID" value="SMAR008981-PA"/>
    <property type="gene ID" value="SMAR008981"/>
</dbReference>
<evidence type="ECO:0000256" key="3">
    <source>
        <dbReference type="ARBA" id="ARBA00022723"/>
    </source>
</evidence>
<dbReference type="InterPro" id="IPR050738">
    <property type="entry name" value="Sulfatase"/>
</dbReference>
<feature type="transmembrane region" description="Helical" evidence="6">
    <location>
        <begin position="210"/>
        <end position="229"/>
    </location>
</feature>
<organism evidence="9 10">
    <name type="scientific">Strigamia maritima</name>
    <name type="common">European centipede</name>
    <name type="synonym">Geophilus maritimus</name>
    <dbReference type="NCBI Taxonomy" id="126957"/>
    <lineage>
        <taxon>Eukaryota</taxon>
        <taxon>Metazoa</taxon>
        <taxon>Ecdysozoa</taxon>
        <taxon>Arthropoda</taxon>
        <taxon>Myriapoda</taxon>
        <taxon>Chilopoda</taxon>
        <taxon>Pleurostigmophora</taxon>
        <taxon>Geophilomorpha</taxon>
        <taxon>Linotaeniidae</taxon>
        <taxon>Strigamia</taxon>
    </lineage>
</organism>
<keyword evidence="6" id="KW-0472">Membrane</keyword>
<dbReference type="AlphaFoldDB" id="T1J5S5"/>
<evidence type="ECO:0000256" key="5">
    <source>
        <dbReference type="ARBA" id="ARBA00022837"/>
    </source>
</evidence>
<accession>T1J5S5</accession>
<dbReference type="Gene3D" id="3.40.720.10">
    <property type="entry name" value="Alkaline Phosphatase, subunit A"/>
    <property type="match status" value="1"/>
</dbReference>
<dbReference type="PROSITE" id="PS00523">
    <property type="entry name" value="SULFATASE_1"/>
    <property type="match status" value="1"/>
</dbReference>
<keyword evidence="10" id="KW-1185">Reference proteome</keyword>
<dbReference type="PROSITE" id="PS00149">
    <property type="entry name" value="SULFATASE_2"/>
    <property type="match status" value="1"/>
</dbReference>
<keyword evidence="6" id="KW-1133">Transmembrane helix</keyword>
<dbReference type="InterPro" id="IPR000917">
    <property type="entry name" value="Sulfatase_N"/>
</dbReference>
<dbReference type="InterPro" id="IPR017850">
    <property type="entry name" value="Alkaline_phosphatase_core_sf"/>
</dbReference>
<name>T1J5S5_STRMM</name>
<keyword evidence="5" id="KW-0106">Calcium</keyword>
<evidence type="ECO:0000256" key="1">
    <source>
        <dbReference type="ARBA" id="ARBA00001913"/>
    </source>
</evidence>
<dbReference type="STRING" id="126957.T1J5S5"/>
<evidence type="ECO:0000256" key="7">
    <source>
        <dbReference type="SAM" id="SignalP"/>
    </source>
</evidence>
<dbReference type="InterPro" id="IPR024607">
    <property type="entry name" value="Sulfatase_CS"/>
</dbReference>
<protein>
    <recommendedName>
        <fullName evidence="8">Sulfatase N-terminal domain-containing protein</fullName>
    </recommendedName>
</protein>
<feature type="signal peptide" evidence="7">
    <location>
        <begin position="1"/>
        <end position="20"/>
    </location>
</feature>
<reference evidence="10" key="1">
    <citation type="submission" date="2011-05" db="EMBL/GenBank/DDBJ databases">
        <authorList>
            <person name="Richards S.R."/>
            <person name="Qu J."/>
            <person name="Jiang H."/>
            <person name="Jhangiani S.N."/>
            <person name="Agravi P."/>
            <person name="Goodspeed R."/>
            <person name="Gross S."/>
            <person name="Mandapat C."/>
            <person name="Jackson L."/>
            <person name="Mathew T."/>
            <person name="Pu L."/>
            <person name="Thornton R."/>
            <person name="Saada N."/>
            <person name="Wilczek-Boney K.B."/>
            <person name="Lee S."/>
            <person name="Kovar C."/>
            <person name="Wu Y."/>
            <person name="Scherer S.E."/>
            <person name="Worley K.C."/>
            <person name="Muzny D.M."/>
            <person name="Gibbs R."/>
        </authorList>
    </citation>
    <scope>NUCLEOTIDE SEQUENCE</scope>
    <source>
        <strain evidence="10">Brora</strain>
    </source>
</reference>
<dbReference type="EMBL" id="JH431868">
    <property type="status" value="NOT_ANNOTATED_CDS"/>
    <property type="molecule type" value="Genomic_DNA"/>
</dbReference>
<dbReference type="eggNOG" id="KOG3867">
    <property type="taxonomic scope" value="Eukaryota"/>
</dbReference>
<feature type="domain" description="Sulfatase N-terminal" evidence="8">
    <location>
        <begin position="23"/>
        <end position="275"/>
    </location>
</feature>
<dbReference type="GO" id="GO:0004065">
    <property type="term" value="F:arylsulfatase activity"/>
    <property type="evidence" value="ECO:0007669"/>
    <property type="project" value="TreeGrafter"/>
</dbReference>
<keyword evidence="3" id="KW-0479">Metal-binding</keyword>
<dbReference type="HOGENOM" id="CLU_006332_13_2_1"/>
<keyword evidence="7" id="KW-0732">Signal</keyword>
<proteinExistence type="inferred from homology"/>
<evidence type="ECO:0000256" key="6">
    <source>
        <dbReference type="SAM" id="Phobius"/>
    </source>
</evidence>
<evidence type="ECO:0000256" key="4">
    <source>
        <dbReference type="ARBA" id="ARBA00022801"/>
    </source>
</evidence>
<comment type="similarity">
    <text evidence="2">Belongs to the sulfatase family.</text>
</comment>
<dbReference type="PANTHER" id="PTHR42693:SF49">
    <property type="entry name" value="SULFATASE N-TERMINAL DOMAIN-CONTAINING PROTEIN"/>
    <property type="match status" value="1"/>
</dbReference>
<feature type="chain" id="PRO_5004590214" description="Sulfatase N-terminal domain-containing protein" evidence="7">
    <location>
        <begin position="21"/>
        <end position="287"/>
    </location>
</feature>
<dbReference type="SUPFAM" id="SSF53649">
    <property type="entry name" value="Alkaline phosphatase-like"/>
    <property type="match status" value="1"/>
</dbReference>
<dbReference type="Proteomes" id="UP000014500">
    <property type="component" value="Unassembled WGS sequence"/>
</dbReference>
<reference evidence="9" key="2">
    <citation type="submission" date="2015-02" db="UniProtKB">
        <authorList>
            <consortium name="EnsemblMetazoa"/>
        </authorList>
    </citation>
    <scope>IDENTIFICATION</scope>
</reference>
<evidence type="ECO:0000259" key="8">
    <source>
        <dbReference type="Pfam" id="PF00884"/>
    </source>
</evidence>
<evidence type="ECO:0000313" key="10">
    <source>
        <dbReference type="Proteomes" id="UP000014500"/>
    </source>
</evidence>